<organism evidence="1">
    <name type="scientific">Arundo donax</name>
    <name type="common">Giant reed</name>
    <name type="synonym">Donax arundinaceus</name>
    <dbReference type="NCBI Taxonomy" id="35708"/>
    <lineage>
        <taxon>Eukaryota</taxon>
        <taxon>Viridiplantae</taxon>
        <taxon>Streptophyta</taxon>
        <taxon>Embryophyta</taxon>
        <taxon>Tracheophyta</taxon>
        <taxon>Spermatophyta</taxon>
        <taxon>Magnoliopsida</taxon>
        <taxon>Liliopsida</taxon>
        <taxon>Poales</taxon>
        <taxon>Poaceae</taxon>
        <taxon>PACMAD clade</taxon>
        <taxon>Arundinoideae</taxon>
        <taxon>Arundineae</taxon>
        <taxon>Arundo</taxon>
    </lineage>
</organism>
<sequence>MHDGCLRDDVADGAFADVHHGQALHPVLGQ</sequence>
<reference evidence="1" key="2">
    <citation type="journal article" date="2015" name="Data Brief">
        <title>Shoot transcriptome of the giant reed, Arundo donax.</title>
        <authorList>
            <person name="Barrero R.A."/>
            <person name="Guerrero F.D."/>
            <person name="Moolhuijzen P."/>
            <person name="Goolsby J.A."/>
            <person name="Tidwell J."/>
            <person name="Bellgard S.E."/>
            <person name="Bellgard M.I."/>
        </authorList>
    </citation>
    <scope>NUCLEOTIDE SEQUENCE</scope>
    <source>
        <tissue evidence="1">Shoot tissue taken approximately 20 cm above the soil surface</tissue>
    </source>
</reference>
<dbReference type="EMBL" id="GBRH01265913">
    <property type="protein sequence ID" value="JAD31982.1"/>
    <property type="molecule type" value="Transcribed_RNA"/>
</dbReference>
<protein>
    <submittedName>
        <fullName evidence="1">Uncharacterized protein</fullName>
    </submittedName>
</protein>
<evidence type="ECO:0000313" key="1">
    <source>
        <dbReference type="EMBL" id="JAD31982.1"/>
    </source>
</evidence>
<reference evidence="1" key="1">
    <citation type="submission" date="2014-09" db="EMBL/GenBank/DDBJ databases">
        <authorList>
            <person name="Magalhaes I.L.F."/>
            <person name="Oliveira U."/>
            <person name="Santos F.R."/>
            <person name="Vidigal T.H.D.A."/>
            <person name="Brescovit A.D."/>
            <person name="Santos A.J."/>
        </authorList>
    </citation>
    <scope>NUCLEOTIDE SEQUENCE</scope>
    <source>
        <tissue evidence="1">Shoot tissue taken approximately 20 cm above the soil surface</tissue>
    </source>
</reference>
<accession>A0A0A8ZAU9</accession>
<proteinExistence type="predicted"/>
<name>A0A0A8ZAU9_ARUDO</name>
<dbReference type="AlphaFoldDB" id="A0A0A8ZAU9"/>